<proteinExistence type="predicted"/>
<keyword evidence="5" id="KW-1185">Reference proteome</keyword>
<dbReference type="InterPro" id="IPR036322">
    <property type="entry name" value="WD40_repeat_dom_sf"/>
</dbReference>
<name>A0ABQ7GAX6_DUNSA</name>
<dbReference type="SUPFAM" id="SSF50978">
    <property type="entry name" value="WD40 repeat-like"/>
    <property type="match status" value="1"/>
</dbReference>
<dbReference type="PROSITE" id="PS50082">
    <property type="entry name" value="WD_REPEATS_2"/>
    <property type="match status" value="2"/>
</dbReference>
<sequence length="259" mass="27566">MDRMASAPGPYTVLRGHASDVQALTFLNDTLFFSGDAEGRVHLWDMEERRSVHTQALHGLLTGILYLQVVHIPKSGRLLISYGRDGMIKGWQIHGSGAPSSDFVQWLEGGAACVWDVCHDGMEVLKLSRPPLPGPNSGTNALGNSSRGMCMAVQLIPGASTSDWHLLSGYEDGSVAVWDLSSPQQPRADVRGVHSEPLLCLAANAHHCRSQYDGKQGQQVAAVSGGTDAHVACYALRCGAGSAGVGSNAVRRVLANTRN</sequence>
<feature type="repeat" description="WD" evidence="3">
    <location>
        <begin position="14"/>
        <end position="54"/>
    </location>
</feature>
<dbReference type="PROSITE" id="PS50294">
    <property type="entry name" value="WD_REPEATS_REGION"/>
    <property type="match status" value="1"/>
</dbReference>
<dbReference type="Proteomes" id="UP000815325">
    <property type="component" value="Unassembled WGS sequence"/>
</dbReference>
<evidence type="ECO:0000256" key="2">
    <source>
        <dbReference type="ARBA" id="ARBA00022737"/>
    </source>
</evidence>
<dbReference type="SMART" id="SM00320">
    <property type="entry name" value="WD40"/>
    <property type="match status" value="3"/>
</dbReference>
<dbReference type="InterPro" id="IPR015943">
    <property type="entry name" value="WD40/YVTN_repeat-like_dom_sf"/>
</dbReference>
<dbReference type="PANTHER" id="PTHR19854">
    <property type="entry name" value="TRANSDUCIN BETA-LIKE 3"/>
    <property type="match status" value="1"/>
</dbReference>
<dbReference type="Pfam" id="PF00400">
    <property type="entry name" value="WD40"/>
    <property type="match status" value="1"/>
</dbReference>
<gene>
    <name evidence="4" type="ORF">DUNSADRAFT_12603</name>
</gene>
<protein>
    <submittedName>
        <fullName evidence="4">WD40-repeat-containing domain protein</fullName>
    </submittedName>
</protein>
<evidence type="ECO:0000256" key="1">
    <source>
        <dbReference type="ARBA" id="ARBA00022574"/>
    </source>
</evidence>
<evidence type="ECO:0000256" key="3">
    <source>
        <dbReference type="PROSITE-ProRule" id="PRU00221"/>
    </source>
</evidence>
<evidence type="ECO:0000313" key="4">
    <source>
        <dbReference type="EMBL" id="KAF5831765.1"/>
    </source>
</evidence>
<dbReference type="Gene3D" id="2.130.10.10">
    <property type="entry name" value="YVTN repeat-like/Quinoprotein amine dehydrogenase"/>
    <property type="match status" value="2"/>
</dbReference>
<comment type="caution">
    <text evidence="4">The sequence shown here is derived from an EMBL/GenBank/DDBJ whole genome shotgun (WGS) entry which is preliminary data.</text>
</comment>
<dbReference type="EMBL" id="MU069923">
    <property type="protein sequence ID" value="KAF5831765.1"/>
    <property type="molecule type" value="Genomic_DNA"/>
</dbReference>
<feature type="repeat" description="WD" evidence="3">
    <location>
        <begin position="166"/>
        <end position="188"/>
    </location>
</feature>
<reference evidence="4" key="1">
    <citation type="submission" date="2017-08" db="EMBL/GenBank/DDBJ databases">
        <authorList>
            <person name="Polle J.E."/>
            <person name="Barry K."/>
            <person name="Cushman J."/>
            <person name="Schmutz J."/>
            <person name="Tran D."/>
            <person name="Hathwaick L.T."/>
            <person name="Yim W.C."/>
            <person name="Jenkins J."/>
            <person name="Mckie-Krisberg Z.M."/>
            <person name="Prochnik S."/>
            <person name="Lindquist E."/>
            <person name="Dockter R.B."/>
            <person name="Adam C."/>
            <person name="Molina H."/>
            <person name="Bunkerborg J."/>
            <person name="Jin E."/>
            <person name="Buchheim M."/>
            <person name="Magnuson J."/>
        </authorList>
    </citation>
    <scope>NUCLEOTIDE SEQUENCE</scope>
    <source>
        <strain evidence="4">CCAP 19/18</strain>
    </source>
</reference>
<evidence type="ECO:0000313" key="5">
    <source>
        <dbReference type="Proteomes" id="UP000815325"/>
    </source>
</evidence>
<organism evidence="4 5">
    <name type="scientific">Dunaliella salina</name>
    <name type="common">Green alga</name>
    <name type="synonym">Protococcus salinus</name>
    <dbReference type="NCBI Taxonomy" id="3046"/>
    <lineage>
        <taxon>Eukaryota</taxon>
        <taxon>Viridiplantae</taxon>
        <taxon>Chlorophyta</taxon>
        <taxon>core chlorophytes</taxon>
        <taxon>Chlorophyceae</taxon>
        <taxon>CS clade</taxon>
        <taxon>Chlamydomonadales</taxon>
        <taxon>Dunaliellaceae</taxon>
        <taxon>Dunaliella</taxon>
    </lineage>
</organism>
<dbReference type="InterPro" id="IPR001680">
    <property type="entry name" value="WD40_rpt"/>
</dbReference>
<keyword evidence="2" id="KW-0677">Repeat</keyword>
<accession>A0ABQ7GAX6</accession>
<dbReference type="PANTHER" id="PTHR19854:SF1">
    <property type="entry name" value="GUANINE NUCLEOTIDE-BINDING PROTEIN SUBUNIT BETA-LIKE PROTEIN 1"/>
    <property type="match status" value="1"/>
</dbReference>
<keyword evidence="1 3" id="KW-0853">WD repeat</keyword>